<dbReference type="InParanoid" id="A0A1Y2EJV7"/>
<proteinExistence type="inferred from homology"/>
<feature type="disulfide bond" evidence="9">
    <location>
        <begin position="39"/>
        <end position="46"/>
    </location>
</feature>
<feature type="domain" description="CFEM" evidence="11">
    <location>
        <begin position="1"/>
        <end position="91"/>
    </location>
</feature>
<evidence type="ECO:0000256" key="7">
    <source>
        <dbReference type="ARBA" id="ARBA00023157"/>
    </source>
</evidence>
<reference evidence="12 13" key="1">
    <citation type="submission" date="2016-07" db="EMBL/GenBank/DDBJ databases">
        <title>Pervasive Adenine N6-methylation of Active Genes in Fungi.</title>
        <authorList>
            <consortium name="DOE Joint Genome Institute"/>
            <person name="Mondo S.J."/>
            <person name="Dannebaum R.O."/>
            <person name="Kuo R.C."/>
            <person name="Labutti K."/>
            <person name="Haridas S."/>
            <person name="Kuo A."/>
            <person name="Salamov A."/>
            <person name="Ahrendt S.R."/>
            <person name="Lipzen A."/>
            <person name="Sullivan W."/>
            <person name="Andreopoulos W.B."/>
            <person name="Clum A."/>
            <person name="Lindquist E."/>
            <person name="Daum C."/>
            <person name="Ramamoorthy G.K."/>
            <person name="Gryganskyi A."/>
            <person name="Culley D."/>
            <person name="Magnuson J.K."/>
            <person name="James T.Y."/>
            <person name="O'Malley M.A."/>
            <person name="Stajich J.E."/>
            <person name="Spatafora J.W."/>
            <person name="Visel A."/>
            <person name="Grigoriev I.V."/>
        </authorList>
    </citation>
    <scope>NUCLEOTIDE SEQUENCE [LARGE SCALE GENOMIC DNA]</scope>
    <source>
        <strain evidence="12 13">CBS 129021</strain>
    </source>
</reference>
<dbReference type="GeneID" id="63779448"/>
<dbReference type="Proteomes" id="UP000193689">
    <property type="component" value="Unassembled WGS sequence"/>
</dbReference>
<accession>A0A1Y2EJV7</accession>
<keyword evidence="5" id="KW-0336">GPI-anchor</keyword>
<evidence type="ECO:0000256" key="9">
    <source>
        <dbReference type="PROSITE-ProRule" id="PRU01356"/>
    </source>
</evidence>
<keyword evidence="9" id="KW-0408">Iron</keyword>
<dbReference type="InterPro" id="IPR008427">
    <property type="entry name" value="Extracellular_membr_CFEM_dom"/>
</dbReference>
<keyword evidence="4" id="KW-0964">Secreted</keyword>
<feature type="binding site" description="axial binding residue" evidence="9">
    <location>
        <position position="43"/>
    </location>
    <ligand>
        <name>heme</name>
        <dbReference type="ChEBI" id="CHEBI:30413"/>
    </ligand>
    <ligandPart>
        <name>Fe</name>
        <dbReference type="ChEBI" id="CHEBI:18248"/>
    </ligandPart>
</feature>
<protein>
    <recommendedName>
        <fullName evidence="11">CFEM domain-containing protein</fullName>
    </recommendedName>
</protein>
<dbReference type="GO" id="GO:0098552">
    <property type="term" value="C:side of membrane"/>
    <property type="evidence" value="ECO:0007669"/>
    <property type="project" value="UniProtKB-KW"/>
</dbReference>
<evidence type="ECO:0000256" key="1">
    <source>
        <dbReference type="ARBA" id="ARBA00004589"/>
    </source>
</evidence>
<dbReference type="EMBL" id="MCFJ01000001">
    <property type="protein sequence ID" value="ORY71584.1"/>
    <property type="molecule type" value="Genomic_DNA"/>
</dbReference>
<evidence type="ECO:0000313" key="12">
    <source>
        <dbReference type="EMBL" id="ORY71584.1"/>
    </source>
</evidence>
<comment type="subcellular location">
    <subcellularLocation>
        <location evidence="1">Membrane</location>
        <topology evidence="1">Lipid-anchor</topology>
        <topology evidence="1">GPI-anchor</topology>
    </subcellularLocation>
    <subcellularLocation>
        <location evidence="2">Secreted</location>
    </subcellularLocation>
</comment>
<keyword evidence="13" id="KW-1185">Reference proteome</keyword>
<comment type="similarity">
    <text evidence="3">Belongs to the RBT5 family.</text>
</comment>
<evidence type="ECO:0000256" key="2">
    <source>
        <dbReference type="ARBA" id="ARBA00004613"/>
    </source>
</evidence>
<keyword evidence="9" id="KW-0479">Metal-binding</keyword>
<organism evidence="12 13">
    <name type="scientific">Pseudomassariella vexata</name>
    <dbReference type="NCBI Taxonomy" id="1141098"/>
    <lineage>
        <taxon>Eukaryota</taxon>
        <taxon>Fungi</taxon>
        <taxon>Dikarya</taxon>
        <taxon>Ascomycota</taxon>
        <taxon>Pezizomycotina</taxon>
        <taxon>Sordariomycetes</taxon>
        <taxon>Xylariomycetidae</taxon>
        <taxon>Amphisphaeriales</taxon>
        <taxon>Pseudomassariaceae</taxon>
        <taxon>Pseudomassariella</taxon>
    </lineage>
</organism>
<comment type="caution">
    <text evidence="9">Lacks conserved residue(s) required for the propagation of feature annotation.</text>
</comment>
<evidence type="ECO:0000256" key="4">
    <source>
        <dbReference type="ARBA" id="ARBA00022525"/>
    </source>
</evidence>
<dbReference type="GO" id="GO:0046872">
    <property type="term" value="F:metal ion binding"/>
    <property type="evidence" value="ECO:0007669"/>
    <property type="project" value="UniProtKB-UniRule"/>
</dbReference>
<dbReference type="Pfam" id="PF05730">
    <property type="entry name" value="CFEM"/>
    <property type="match status" value="1"/>
</dbReference>
<evidence type="ECO:0000256" key="5">
    <source>
        <dbReference type="ARBA" id="ARBA00022622"/>
    </source>
</evidence>
<keyword evidence="8" id="KW-0449">Lipoprotein</keyword>
<comment type="caution">
    <text evidence="12">The sequence shown here is derived from an EMBL/GenBank/DDBJ whole genome shotgun (WGS) entry which is preliminary data.</text>
</comment>
<evidence type="ECO:0000259" key="11">
    <source>
        <dbReference type="PROSITE" id="PS52012"/>
    </source>
</evidence>
<keyword evidence="9" id="KW-0349">Heme</keyword>
<dbReference type="RefSeq" id="XP_040721176.1">
    <property type="nucleotide sequence ID" value="XM_040863236.1"/>
</dbReference>
<keyword evidence="7 9" id="KW-1015">Disulfide bond</keyword>
<feature type="disulfide bond" evidence="9">
    <location>
        <begin position="48"/>
        <end position="81"/>
    </location>
</feature>
<dbReference type="AlphaFoldDB" id="A0A1Y2EJV7"/>
<name>A0A1Y2EJV7_9PEZI</name>
<evidence type="ECO:0000256" key="8">
    <source>
        <dbReference type="ARBA" id="ARBA00023288"/>
    </source>
</evidence>
<evidence type="ECO:0000256" key="10">
    <source>
        <dbReference type="SAM" id="SignalP"/>
    </source>
</evidence>
<dbReference type="PROSITE" id="PS52012">
    <property type="entry name" value="CFEM"/>
    <property type="match status" value="1"/>
</dbReference>
<gene>
    <name evidence="12" type="ORF">BCR38DRAFT_480086</name>
</gene>
<evidence type="ECO:0000313" key="13">
    <source>
        <dbReference type="Proteomes" id="UP000193689"/>
    </source>
</evidence>
<dbReference type="GO" id="GO:0005576">
    <property type="term" value="C:extracellular region"/>
    <property type="evidence" value="ECO:0007669"/>
    <property type="project" value="UniProtKB-SubCell"/>
</dbReference>
<evidence type="ECO:0000256" key="3">
    <source>
        <dbReference type="ARBA" id="ARBA00010031"/>
    </source>
</evidence>
<keyword evidence="6 10" id="KW-0732">Signal</keyword>
<keyword evidence="5" id="KW-0472">Membrane</keyword>
<sequence length="91" mass="9417">MKFTLIFASAAALIAGAVAQDLPACGVDSLAAALQASGCGQADRDCLCASPSIRSGIENIASACPEPADQQAYKDYYNDQCKNEDGFQPVN</sequence>
<keyword evidence="5" id="KW-0325">Glycoprotein</keyword>
<feature type="chain" id="PRO_5010999671" description="CFEM domain-containing protein" evidence="10">
    <location>
        <begin position="20"/>
        <end position="91"/>
    </location>
</feature>
<evidence type="ECO:0000256" key="6">
    <source>
        <dbReference type="ARBA" id="ARBA00022729"/>
    </source>
</evidence>
<feature type="signal peptide" evidence="10">
    <location>
        <begin position="1"/>
        <end position="19"/>
    </location>
</feature>